<organism evidence="1 2">
    <name type="scientific">Paraburkholderia kirstenboschensis</name>
    <dbReference type="NCBI Taxonomy" id="1245436"/>
    <lineage>
        <taxon>Bacteria</taxon>
        <taxon>Pseudomonadati</taxon>
        <taxon>Pseudomonadota</taxon>
        <taxon>Betaproteobacteria</taxon>
        <taxon>Burkholderiales</taxon>
        <taxon>Burkholderiaceae</taxon>
        <taxon>Paraburkholderia</taxon>
    </lineage>
</organism>
<sequence>MANTCVVDARRPACARNGRKRIQRIESANYTRRMSQRKRLRIARSKTAGIGIVSRFTPIRMPPGEFIEGEMQAHGFMQGIALCQQYWLPVFDHAQGQQWLRPLSLLGVDATEHHPIGEPVQQIDTTAKERHMSGSASLALAARARNGKR</sequence>
<protein>
    <submittedName>
        <fullName evidence="1">Uncharacterized protein</fullName>
    </submittedName>
</protein>
<evidence type="ECO:0000313" key="2">
    <source>
        <dbReference type="Proteomes" id="UP001302652"/>
    </source>
</evidence>
<keyword evidence="2" id="KW-1185">Reference proteome</keyword>
<accession>A0ABZ0EPJ5</accession>
<dbReference type="EMBL" id="CP136513">
    <property type="protein sequence ID" value="WOD18605.1"/>
    <property type="molecule type" value="Genomic_DNA"/>
</dbReference>
<evidence type="ECO:0000313" key="1">
    <source>
        <dbReference type="EMBL" id="WOD18605.1"/>
    </source>
</evidence>
<reference evidence="1 2" key="1">
    <citation type="submission" date="2023-10" db="EMBL/GenBank/DDBJ databases">
        <title>Surface-active antibiotics is a multifunctional adaptation for post-fire microbes.</title>
        <authorList>
            <person name="Liu M.D."/>
            <person name="Du Y."/>
            <person name="Koupaei S.K."/>
            <person name="Kim N.R."/>
            <person name="Zhang W."/>
            <person name="Traxler M.F."/>
        </authorList>
    </citation>
    <scope>NUCLEOTIDE SEQUENCE [LARGE SCALE GENOMIC DNA]</scope>
    <source>
        <strain evidence="1 2">F3</strain>
    </source>
</reference>
<proteinExistence type="predicted"/>
<gene>
    <name evidence="1" type="ORF">RW095_38480</name>
</gene>
<name>A0ABZ0EPJ5_9BURK</name>
<dbReference type="Proteomes" id="UP001302652">
    <property type="component" value="Chromosome 1"/>
</dbReference>
<dbReference type="RefSeq" id="WP_317020868.1">
    <property type="nucleotide sequence ID" value="NZ_CP136513.1"/>
</dbReference>